<feature type="chain" id="PRO_5030640525" description="SGNH domain-containing protein" evidence="1">
    <location>
        <begin position="30"/>
        <end position="282"/>
    </location>
</feature>
<dbReference type="AlphaFoldDB" id="A0A7V2T0T9"/>
<gene>
    <name evidence="3" type="ORF">ENJ51_00430</name>
</gene>
<dbReference type="EMBL" id="DRMS01000014">
    <property type="protein sequence ID" value="HFC91256.1"/>
    <property type="molecule type" value="Genomic_DNA"/>
</dbReference>
<dbReference type="Proteomes" id="UP000885750">
    <property type="component" value="Unassembled WGS sequence"/>
</dbReference>
<organism evidence="3">
    <name type="scientific">Leucothrix mucor</name>
    <dbReference type="NCBI Taxonomy" id="45248"/>
    <lineage>
        <taxon>Bacteria</taxon>
        <taxon>Pseudomonadati</taxon>
        <taxon>Pseudomonadota</taxon>
        <taxon>Gammaproteobacteria</taxon>
        <taxon>Thiotrichales</taxon>
        <taxon>Thiotrichaceae</taxon>
        <taxon>Leucothrix</taxon>
    </lineage>
</organism>
<reference evidence="3" key="1">
    <citation type="journal article" date="2020" name="mSystems">
        <title>Genome- and Community-Level Interaction Insights into Carbon Utilization and Element Cycling Functions of Hydrothermarchaeota in Hydrothermal Sediment.</title>
        <authorList>
            <person name="Zhou Z."/>
            <person name="Liu Y."/>
            <person name="Xu W."/>
            <person name="Pan J."/>
            <person name="Luo Z.H."/>
            <person name="Li M."/>
        </authorList>
    </citation>
    <scope>NUCLEOTIDE SEQUENCE [LARGE SCALE GENOMIC DNA]</scope>
    <source>
        <strain evidence="3">HyVt-493</strain>
    </source>
</reference>
<dbReference type="InterPro" id="IPR043968">
    <property type="entry name" value="SGNH"/>
</dbReference>
<feature type="signal peptide" evidence="1">
    <location>
        <begin position="1"/>
        <end position="29"/>
    </location>
</feature>
<proteinExistence type="predicted"/>
<protein>
    <recommendedName>
        <fullName evidence="2">SGNH domain-containing protein</fullName>
    </recommendedName>
</protein>
<dbReference type="Pfam" id="PF19040">
    <property type="entry name" value="SGNH"/>
    <property type="match status" value="1"/>
</dbReference>
<sequence length="282" mass="32512">MYMAIKPTLFSFFYTLLLITPLLQNSANAATPSVRKGLIKSSNININEKYTFKYCNPLRKKPFDKNSSKKKLLVIGDSQACDFLNGIKENGFFRNYQISMRYIPYQCQPVLSNHPSHFIANKDRVICDDEERTDNLEQAREQIEEANLIIFSARWKLKTAQALPHTIRHLKLKPYQRVVVLGSKSFGKISIRRYLNMSDRKLLSIKNEIDEKVEQVNSILRTRLSHRIIYIDQYKLICGSSSDCPVFTSNLDLISYDGRHLTKAGARFVGSKIFKNSGLSRM</sequence>
<feature type="domain" description="SGNH" evidence="2">
    <location>
        <begin position="62"/>
        <end position="272"/>
    </location>
</feature>
<keyword evidence="1" id="KW-0732">Signal</keyword>
<evidence type="ECO:0000256" key="1">
    <source>
        <dbReference type="SAM" id="SignalP"/>
    </source>
</evidence>
<evidence type="ECO:0000259" key="2">
    <source>
        <dbReference type="Pfam" id="PF19040"/>
    </source>
</evidence>
<comment type="caution">
    <text evidence="3">The sequence shown here is derived from an EMBL/GenBank/DDBJ whole genome shotgun (WGS) entry which is preliminary data.</text>
</comment>
<name>A0A7V2T0T9_LEUMU</name>
<evidence type="ECO:0000313" key="3">
    <source>
        <dbReference type="EMBL" id="HFC91256.1"/>
    </source>
</evidence>
<dbReference type="SUPFAM" id="SSF52266">
    <property type="entry name" value="SGNH hydrolase"/>
    <property type="match status" value="1"/>
</dbReference>
<accession>A0A7V2T0T9</accession>